<keyword evidence="4" id="KW-0231">Viral genome packaging</keyword>
<evidence type="ECO:0000313" key="6">
    <source>
        <dbReference type="EMBL" id="ARU13297.1"/>
    </source>
</evidence>
<evidence type="ECO:0000256" key="1">
    <source>
        <dbReference type="ARBA" id="ARBA00022612"/>
    </source>
</evidence>
<evidence type="ECO:0000259" key="5">
    <source>
        <dbReference type="Pfam" id="PF17289"/>
    </source>
</evidence>
<proteinExistence type="predicted"/>
<gene>
    <name evidence="6" type="ORF">P4761_04</name>
</gene>
<evidence type="ECO:0000256" key="3">
    <source>
        <dbReference type="ARBA" id="ARBA00022840"/>
    </source>
</evidence>
<dbReference type="Proteomes" id="UP000223730">
    <property type="component" value="Genome"/>
</dbReference>
<feature type="domain" description="Terminase large subunit gp17-like C-terminal" evidence="5">
    <location>
        <begin position="33"/>
        <end position="173"/>
    </location>
</feature>
<accession>A0A286QN45</accession>
<sequence>MKWTVAEGAIYADYDSKIHVVDELPDMKRYFGGIDWGYTHYGSIVVVGEGVDGNFYLVDGVAAQFKEIDWWVEQARKLTGIYGNIPLYADSARPEHVARFENEGFDISNANKSVIAGIELIAKLFKEQKLYVKRGFVPRFFDEIYQYRWKENSTKDEPLKEFDDVLDSVRYAIYSDFVIGSTEQASYDDLLSMFR</sequence>
<organism evidence="6 7">
    <name type="scientific">Streptococcus phage P4761</name>
    <dbReference type="NCBI Taxonomy" id="1971417"/>
    <lineage>
        <taxon>Viruses</taxon>
        <taxon>Duplodnaviria</taxon>
        <taxon>Heunggongvirae</taxon>
        <taxon>Uroviricota</taxon>
        <taxon>Caudoviricetes</taxon>
        <taxon>Aliceevansviridae</taxon>
        <taxon>Brussowvirus</taxon>
        <taxon>Brussowvirus P4761</taxon>
    </lineage>
</organism>
<dbReference type="Pfam" id="PF17289">
    <property type="entry name" value="Terminase_6C"/>
    <property type="match status" value="1"/>
</dbReference>
<keyword evidence="3" id="KW-0067">ATP-binding</keyword>
<dbReference type="EMBL" id="KY705258">
    <property type="protein sequence ID" value="ARU13297.1"/>
    <property type="molecule type" value="Genomic_DNA"/>
</dbReference>
<reference evidence="6 7" key="1">
    <citation type="journal article" date="2017" name="Front. Microbiol.">
        <title>Global Survey and Genome Exploration of Bacteriophages Infecting the Lactic Acid Bacterium Streptococcus thermophilus.</title>
        <authorList>
            <person name="McDonnell B."/>
            <person name="Mahony J."/>
            <person name="Hanemaaijer L."/>
            <person name="Neve H."/>
            <person name="Noben J.-P."/>
            <person name="Lugli G.A."/>
            <person name="Ventura M."/>
            <person name="Kouwen T.R."/>
            <person name="van Sinderen D."/>
        </authorList>
    </citation>
    <scope>NUCLEOTIDE SEQUENCE [LARGE SCALE GENOMIC DNA]</scope>
</reference>
<dbReference type="GO" id="GO:0005524">
    <property type="term" value="F:ATP binding"/>
    <property type="evidence" value="ECO:0007669"/>
    <property type="project" value="UniProtKB-KW"/>
</dbReference>
<name>A0A286QN45_9CAUD</name>
<keyword evidence="1" id="KW-1188">Viral release from host cell</keyword>
<keyword evidence="7" id="KW-1185">Reference proteome</keyword>
<evidence type="ECO:0000256" key="2">
    <source>
        <dbReference type="ARBA" id="ARBA00022741"/>
    </source>
</evidence>
<evidence type="ECO:0000256" key="4">
    <source>
        <dbReference type="ARBA" id="ARBA00023219"/>
    </source>
</evidence>
<evidence type="ECO:0000313" key="7">
    <source>
        <dbReference type="Proteomes" id="UP000223730"/>
    </source>
</evidence>
<protein>
    <submittedName>
        <fullName evidence="6">TerL</fullName>
    </submittedName>
</protein>
<keyword evidence="2" id="KW-0547">Nucleotide-binding</keyword>
<dbReference type="InterPro" id="IPR035421">
    <property type="entry name" value="Terminase_6C"/>
</dbReference>
<dbReference type="Gene3D" id="3.30.420.280">
    <property type="match status" value="1"/>
</dbReference>